<sequence length="335" mass="37129">MLDLVSTVTDPAAYSGPTASAQVWFAGGERVGYDPGAHAIVAAQGAPLNIFLRREGDLAHAVSFLPGFPDGSFGWAKVQPHLPSAVDMPKLFVEYVGMGDSDKPKDYAYSTAERTDLLEAIWRDISVRSTTLVAFDFSSLVVLEHLRRRLERSERGEPVGGPDIRGVFIFNGGLFTDGHSHPWYTTPILRRLPTRARQRVGRSFTLFKMMVGAMWSQGHQVTDAEVRELHGVLDRHDGLFYLAAAAGFVADHKAQGDRLDFGRLFRVYRDQFPFLVGGSSEDAFEHRQVDLAHERLGKLGLRIERLPGGHLTTNEQPEALAALIAKFERGFTRTP</sequence>
<name>A0A1M5MLE4_9BRAD</name>
<evidence type="ECO:0000313" key="2">
    <source>
        <dbReference type="Proteomes" id="UP000190675"/>
    </source>
</evidence>
<dbReference type="InterPro" id="IPR029058">
    <property type="entry name" value="AB_hydrolase_fold"/>
</dbReference>
<dbReference type="AlphaFoldDB" id="A0A1M5MLE4"/>
<dbReference type="OrthoDB" id="7253779at2"/>
<reference evidence="1 2" key="1">
    <citation type="submission" date="2016-11" db="EMBL/GenBank/DDBJ databases">
        <authorList>
            <person name="Jaros S."/>
            <person name="Januszkiewicz K."/>
            <person name="Wedrychowicz H."/>
        </authorList>
    </citation>
    <scope>NUCLEOTIDE SEQUENCE [LARGE SCALE GENOMIC DNA]</scope>
    <source>
        <strain evidence="1 2">GAS242</strain>
    </source>
</reference>
<accession>A0A1M5MLE4</accession>
<protein>
    <submittedName>
        <fullName evidence="1">Pimeloyl-ACP methyl ester carboxylesterase</fullName>
    </submittedName>
</protein>
<dbReference type="Gene3D" id="3.40.50.1820">
    <property type="entry name" value="alpha/beta hydrolase"/>
    <property type="match status" value="1"/>
</dbReference>
<dbReference type="Proteomes" id="UP000190675">
    <property type="component" value="Chromosome I"/>
</dbReference>
<dbReference type="RefSeq" id="WP_079567505.1">
    <property type="nucleotide sequence ID" value="NZ_LT670818.1"/>
</dbReference>
<evidence type="ECO:0000313" key="1">
    <source>
        <dbReference type="EMBL" id="SHG78200.1"/>
    </source>
</evidence>
<organism evidence="1 2">
    <name type="scientific">Bradyrhizobium erythrophlei</name>
    <dbReference type="NCBI Taxonomy" id="1437360"/>
    <lineage>
        <taxon>Bacteria</taxon>
        <taxon>Pseudomonadati</taxon>
        <taxon>Pseudomonadota</taxon>
        <taxon>Alphaproteobacteria</taxon>
        <taxon>Hyphomicrobiales</taxon>
        <taxon>Nitrobacteraceae</taxon>
        <taxon>Bradyrhizobium</taxon>
    </lineage>
</organism>
<dbReference type="SUPFAM" id="SSF53474">
    <property type="entry name" value="alpha/beta-Hydrolases"/>
    <property type="match status" value="1"/>
</dbReference>
<gene>
    <name evidence="1" type="ORF">SAMN05444169_4100</name>
</gene>
<dbReference type="EMBL" id="LT670818">
    <property type="protein sequence ID" value="SHG78200.1"/>
    <property type="molecule type" value="Genomic_DNA"/>
</dbReference>
<proteinExistence type="predicted"/>